<dbReference type="RefSeq" id="XP_002740022.1">
    <property type="nucleotide sequence ID" value="XM_002739976.2"/>
</dbReference>
<gene>
    <name evidence="3" type="primary">LOC100371180</name>
</gene>
<accession>A0ABM0GY93</accession>
<protein>
    <submittedName>
        <fullName evidence="3">Uncharacterized protein LOC100371180</fullName>
    </submittedName>
</protein>
<dbReference type="GeneID" id="100371180"/>
<organism evidence="2 3">
    <name type="scientific">Saccoglossus kowalevskii</name>
    <name type="common">Acorn worm</name>
    <dbReference type="NCBI Taxonomy" id="10224"/>
    <lineage>
        <taxon>Eukaryota</taxon>
        <taxon>Metazoa</taxon>
        <taxon>Hemichordata</taxon>
        <taxon>Enteropneusta</taxon>
        <taxon>Harrimaniidae</taxon>
        <taxon>Saccoglossus</taxon>
    </lineage>
</organism>
<dbReference type="Proteomes" id="UP000694865">
    <property type="component" value="Unplaced"/>
</dbReference>
<evidence type="ECO:0000313" key="2">
    <source>
        <dbReference type="Proteomes" id="UP000694865"/>
    </source>
</evidence>
<keyword evidence="2" id="KW-1185">Reference proteome</keyword>
<proteinExistence type="predicted"/>
<feature type="region of interest" description="Disordered" evidence="1">
    <location>
        <begin position="1"/>
        <end position="33"/>
    </location>
</feature>
<reference evidence="3" key="1">
    <citation type="submission" date="2025-08" db="UniProtKB">
        <authorList>
            <consortium name="RefSeq"/>
        </authorList>
    </citation>
    <scope>IDENTIFICATION</scope>
    <source>
        <tissue evidence="3">Testes</tissue>
    </source>
</reference>
<evidence type="ECO:0000313" key="3">
    <source>
        <dbReference type="RefSeq" id="XP_002740022.1"/>
    </source>
</evidence>
<evidence type="ECO:0000256" key="1">
    <source>
        <dbReference type="SAM" id="MobiDB-lite"/>
    </source>
</evidence>
<name>A0ABM0GY93_SACKO</name>
<sequence length="189" mass="20996">MNADQQCEDVPGSKHNHSTTKQSKPKPGFSRSAPVYTEQNLKDNLAELVHLALVEMREDDNLKVNGSVNGHAVAAMAHQIASKLGSGFLSLPENLITQLSAQLWEAVTSGDKEKTYSAYNEHVWTGFYKILINKAMTQSLINFCKVCFIDNAQHVLLFQTVRVFLLNLVTILGSNETEQTPSVMNTLLY</sequence>